<proteinExistence type="predicted"/>
<dbReference type="eggNOG" id="ENOG502R9JJ">
    <property type="taxonomic scope" value="Eukaryota"/>
</dbReference>
<sequence>DTTSLTVKEIRQGYTTFRPDCLIITHNGIEVGTIEIKPLDTRKELVDADKCSVAEICKRQLHLR</sequence>
<dbReference type="Proteomes" id="UP000014254">
    <property type="component" value="Unassembled WGS sequence"/>
</dbReference>
<feature type="non-terminal residue" evidence="1">
    <location>
        <position position="1"/>
    </location>
</feature>
<dbReference type="InParanoid" id="S2KBC7"/>
<dbReference type="AlphaFoldDB" id="S2KBC7"/>
<keyword evidence="2" id="KW-1185">Reference proteome</keyword>
<evidence type="ECO:0000313" key="1">
    <source>
        <dbReference type="EMBL" id="EPB92768.1"/>
    </source>
</evidence>
<evidence type="ECO:0000313" key="2">
    <source>
        <dbReference type="Proteomes" id="UP000014254"/>
    </source>
</evidence>
<feature type="non-terminal residue" evidence="1">
    <location>
        <position position="64"/>
    </location>
</feature>
<protein>
    <submittedName>
        <fullName evidence="1">Uncharacterized protein</fullName>
    </submittedName>
</protein>
<dbReference type="OrthoDB" id="2235058at2759"/>
<organism evidence="1 2">
    <name type="scientific">Mucor circinelloides f. circinelloides (strain 1006PhL)</name>
    <name type="common">Mucormycosis agent</name>
    <name type="synonym">Calyptromyces circinelloides</name>
    <dbReference type="NCBI Taxonomy" id="1220926"/>
    <lineage>
        <taxon>Eukaryota</taxon>
        <taxon>Fungi</taxon>
        <taxon>Fungi incertae sedis</taxon>
        <taxon>Mucoromycota</taxon>
        <taxon>Mucoromycotina</taxon>
        <taxon>Mucoromycetes</taxon>
        <taxon>Mucorales</taxon>
        <taxon>Mucorineae</taxon>
        <taxon>Mucoraceae</taxon>
        <taxon>Mucor</taxon>
    </lineage>
</organism>
<dbReference type="VEuPathDB" id="FungiDB:HMPREF1544_00497"/>
<dbReference type="OMA" id="CLVITHK"/>
<name>S2KBC7_MUCC1</name>
<gene>
    <name evidence="1" type="ORF">HMPREF1544_00497</name>
</gene>
<dbReference type="EMBL" id="KE123898">
    <property type="protein sequence ID" value="EPB92768.1"/>
    <property type="molecule type" value="Genomic_DNA"/>
</dbReference>
<accession>S2KBC7</accession>
<reference evidence="2" key="1">
    <citation type="submission" date="2013-05" db="EMBL/GenBank/DDBJ databases">
        <title>The Genome sequence of Mucor circinelloides f. circinelloides 1006PhL.</title>
        <authorList>
            <consortium name="The Broad Institute Genomics Platform"/>
            <person name="Cuomo C."/>
            <person name="Earl A."/>
            <person name="Findley K."/>
            <person name="Lee S.C."/>
            <person name="Walker B."/>
            <person name="Young S."/>
            <person name="Zeng Q."/>
            <person name="Gargeya S."/>
            <person name="Fitzgerald M."/>
            <person name="Haas B."/>
            <person name="Abouelleil A."/>
            <person name="Allen A.W."/>
            <person name="Alvarado L."/>
            <person name="Arachchi H.M."/>
            <person name="Berlin A.M."/>
            <person name="Chapman S.B."/>
            <person name="Gainer-Dewar J."/>
            <person name="Goldberg J."/>
            <person name="Griggs A."/>
            <person name="Gujja S."/>
            <person name="Hansen M."/>
            <person name="Howarth C."/>
            <person name="Imamovic A."/>
            <person name="Ireland A."/>
            <person name="Larimer J."/>
            <person name="McCowan C."/>
            <person name="Murphy C."/>
            <person name="Pearson M."/>
            <person name="Poon T.W."/>
            <person name="Priest M."/>
            <person name="Roberts A."/>
            <person name="Saif S."/>
            <person name="Shea T."/>
            <person name="Sisk P."/>
            <person name="Sykes S."/>
            <person name="Wortman J."/>
            <person name="Nusbaum C."/>
            <person name="Birren B."/>
        </authorList>
    </citation>
    <scope>NUCLEOTIDE SEQUENCE [LARGE SCALE GENOMIC DNA]</scope>
    <source>
        <strain evidence="2">1006PhL</strain>
    </source>
</reference>